<evidence type="ECO:0000256" key="7">
    <source>
        <dbReference type="ARBA" id="ARBA00022737"/>
    </source>
</evidence>
<proteinExistence type="predicted"/>
<feature type="disulfide bond" evidence="15">
    <location>
        <begin position="557"/>
        <end position="594"/>
    </location>
</feature>
<keyword evidence="9 14" id="KW-0862">Zinc</keyword>
<gene>
    <name evidence="19" type="ORF">PHAECO_LOCUS3405</name>
</gene>
<feature type="disulfide bond" evidence="15">
    <location>
        <begin position="523"/>
        <end position="534"/>
    </location>
</feature>
<feature type="disulfide bond" evidence="15">
    <location>
        <begin position="323"/>
        <end position="377"/>
    </location>
</feature>
<evidence type="ECO:0000256" key="4">
    <source>
        <dbReference type="ARBA" id="ARBA00022670"/>
    </source>
</evidence>
<evidence type="ECO:0000256" key="3">
    <source>
        <dbReference type="ARBA" id="ARBA00022530"/>
    </source>
</evidence>
<dbReference type="GO" id="GO:0030198">
    <property type="term" value="P:extracellular matrix organization"/>
    <property type="evidence" value="ECO:0007669"/>
    <property type="project" value="InterPro"/>
</dbReference>
<evidence type="ECO:0000256" key="17">
    <source>
        <dbReference type="SAM" id="MobiDB-lite"/>
    </source>
</evidence>
<dbReference type="SUPFAM" id="SSF55486">
    <property type="entry name" value="Metalloproteases ('zincins'), catalytic domain"/>
    <property type="match status" value="1"/>
</dbReference>
<dbReference type="Proteomes" id="UP001153737">
    <property type="component" value="Chromosome 12"/>
</dbReference>
<dbReference type="Pfam" id="PF01562">
    <property type="entry name" value="Pep_M12B_propep"/>
    <property type="match status" value="1"/>
</dbReference>
<keyword evidence="14" id="KW-0106">Calcium</keyword>
<dbReference type="Gene3D" id="2.60.120.830">
    <property type="match status" value="1"/>
</dbReference>
<keyword evidence="12" id="KW-0325">Glycoprotein</keyword>
<feature type="binding site" evidence="14">
    <location>
        <position position="341"/>
    </location>
    <ligand>
        <name>Ca(2+)</name>
        <dbReference type="ChEBI" id="CHEBI:29108"/>
        <label>1</label>
    </ligand>
</feature>
<accession>A0A9P0GL34</accession>
<dbReference type="InterPro" id="IPR036383">
    <property type="entry name" value="TSP1_rpt_sf"/>
</dbReference>
<dbReference type="GO" id="GO:0031012">
    <property type="term" value="C:extracellular matrix"/>
    <property type="evidence" value="ECO:0007669"/>
    <property type="project" value="TreeGrafter"/>
</dbReference>
<feature type="binding site" description="in inhibited form" evidence="14">
    <location>
        <position position="204"/>
    </location>
    <ligand>
        <name>Zn(2+)</name>
        <dbReference type="ChEBI" id="CHEBI:29105"/>
        <note>catalytic</note>
    </ligand>
</feature>
<feature type="disulfide bond" evidence="15">
    <location>
        <begin position="352"/>
        <end position="359"/>
    </location>
</feature>
<dbReference type="Gene3D" id="2.20.100.10">
    <property type="entry name" value="Thrombospondin type-1 (TSP1) repeat"/>
    <property type="match status" value="2"/>
</dbReference>
<feature type="disulfide bond" evidence="15">
    <location>
        <begin position="498"/>
        <end position="529"/>
    </location>
</feature>
<dbReference type="InterPro" id="IPR013273">
    <property type="entry name" value="ADAMTS/ADAMTS-like"/>
</dbReference>
<evidence type="ECO:0000256" key="10">
    <source>
        <dbReference type="ARBA" id="ARBA00023049"/>
    </source>
</evidence>
<feature type="compositionally biased region" description="Basic residues" evidence="17">
    <location>
        <begin position="1102"/>
        <end position="1120"/>
    </location>
</feature>
<dbReference type="InterPro" id="IPR041645">
    <property type="entry name" value="ADAMTS_CR_2"/>
</dbReference>
<feature type="binding site" evidence="14 16">
    <location>
        <position position="397"/>
    </location>
    <ligand>
        <name>Zn(2+)</name>
        <dbReference type="ChEBI" id="CHEBI:29105"/>
        <note>catalytic</note>
    </ligand>
</feature>
<evidence type="ECO:0000256" key="12">
    <source>
        <dbReference type="ARBA" id="ARBA00023180"/>
    </source>
</evidence>
<evidence type="ECO:0000256" key="5">
    <source>
        <dbReference type="ARBA" id="ARBA00022723"/>
    </source>
</evidence>
<comment type="caution">
    <text evidence="16">Lacks conserved residue(s) required for the propagation of feature annotation.</text>
</comment>
<dbReference type="EMBL" id="OU896718">
    <property type="protein sequence ID" value="CAH1118875.1"/>
    <property type="molecule type" value="Genomic_DNA"/>
</dbReference>
<keyword evidence="11 15" id="KW-1015">Disulfide bond</keyword>
<dbReference type="Gene3D" id="3.40.1620.60">
    <property type="match status" value="1"/>
</dbReference>
<name>A0A9P0GL34_PHACE</name>
<dbReference type="Pfam" id="PF19030">
    <property type="entry name" value="TSP1_ADAMTS"/>
    <property type="match status" value="1"/>
</dbReference>
<dbReference type="InterPro" id="IPR001590">
    <property type="entry name" value="Peptidase_M12B"/>
</dbReference>
<dbReference type="GO" id="GO:0004222">
    <property type="term" value="F:metalloendopeptidase activity"/>
    <property type="evidence" value="ECO:0007669"/>
    <property type="project" value="InterPro"/>
</dbReference>
<feature type="binding site" evidence="14 16">
    <location>
        <position position="393"/>
    </location>
    <ligand>
        <name>Zn(2+)</name>
        <dbReference type="ChEBI" id="CHEBI:29105"/>
        <note>catalytic</note>
    </ligand>
</feature>
<keyword evidence="20" id="KW-1185">Reference proteome</keyword>
<comment type="cofactor">
    <cofactor evidence="14">
        <name>Zn(2+)</name>
        <dbReference type="ChEBI" id="CHEBI:29105"/>
    </cofactor>
    <text evidence="14">Binds 1 zinc ion per subunit.</text>
</comment>
<dbReference type="Pfam" id="PF19236">
    <property type="entry name" value="ADAMTS_CR_3"/>
    <property type="match status" value="1"/>
</dbReference>
<dbReference type="InterPro" id="IPR010294">
    <property type="entry name" value="ADAMTS_spacer1"/>
</dbReference>
<protein>
    <recommendedName>
        <fullName evidence="18">Peptidase M12B domain-containing protein</fullName>
    </recommendedName>
</protein>
<reference evidence="19" key="2">
    <citation type="submission" date="2022-10" db="EMBL/GenBank/DDBJ databases">
        <authorList>
            <consortium name="ENA_rothamsted_submissions"/>
            <consortium name="culmorum"/>
            <person name="King R."/>
        </authorList>
    </citation>
    <scope>NUCLEOTIDE SEQUENCE</scope>
</reference>
<dbReference type="SUPFAM" id="SSF82895">
    <property type="entry name" value="TSP-1 type 1 repeat"/>
    <property type="match status" value="2"/>
</dbReference>
<reference evidence="19" key="1">
    <citation type="submission" date="2022-01" db="EMBL/GenBank/DDBJ databases">
        <authorList>
            <person name="King R."/>
        </authorList>
    </citation>
    <scope>NUCLEOTIDE SEQUENCE</scope>
</reference>
<evidence type="ECO:0000256" key="11">
    <source>
        <dbReference type="ARBA" id="ARBA00023157"/>
    </source>
</evidence>
<dbReference type="Pfam" id="PF05986">
    <property type="entry name" value="ADAMTS_spacer1"/>
    <property type="match status" value="1"/>
</dbReference>
<dbReference type="AlphaFoldDB" id="A0A9P0GL34"/>
<dbReference type="CDD" id="cd04273">
    <property type="entry name" value="ZnMc_ADAMTS_like"/>
    <property type="match status" value="1"/>
</dbReference>
<feature type="disulfide bond" evidence="15">
    <location>
        <begin position="561"/>
        <end position="599"/>
    </location>
</feature>
<dbReference type="Gene3D" id="3.40.390.10">
    <property type="entry name" value="Collagenase (Catalytic Domain)"/>
    <property type="match status" value="1"/>
</dbReference>
<dbReference type="PROSITE" id="PS50215">
    <property type="entry name" value="ADAM_MEPRO"/>
    <property type="match status" value="1"/>
</dbReference>
<keyword evidence="6" id="KW-0732">Signal</keyword>
<feature type="active site" evidence="13 16">
    <location>
        <position position="394"/>
    </location>
</feature>
<feature type="disulfide bond" evidence="15">
    <location>
        <begin position="371"/>
        <end position="453"/>
    </location>
</feature>
<dbReference type="Pfam" id="PF01421">
    <property type="entry name" value="Reprolysin"/>
    <property type="match status" value="1"/>
</dbReference>
<dbReference type="Pfam" id="PF00090">
    <property type="entry name" value="TSP_1"/>
    <property type="match status" value="1"/>
</dbReference>
<evidence type="ECO:0000256" key="6">
    <source>
        <dbReference type="ARBA" id="ARBA00022729"/>
    </source>
</evidence>
<dbReference type="GO" id="GO:0006508">
    <property type="term" value="P:proteolysis"/>
    <property type="evidence" value="ECO:0007669"/>
    <property type="project" value="UniProtKB-KW"/>
</dbReference>
<dbReference type="SMART" id="SM00209">
    <property type="entry name" value="TSP1"/>
    <property type="match status" value="2"/>
</dbReference>
<keyword evidence="5 14" id="KW-0479">Metal-binding</keyword>
<keyword evidence="2" id="KW-0964">Secreted</keyword>
<evidence type="ECO:0000256" key="1">
    <source>
        <dbReference type="ARBA" id="ARBA00004498"/>
    </source>
</evidence>
<evidence type="ECO:0000313" key="19">
    <source>
        <dbReference type="EMBL" id="CAH1118875.1"/>
    </source>
</evidence>
<dbReference type="PANTHER" id="PTHR13723:SF200">
    <property type="entry name" value="ADAM METALLOPEPTIDASE WITH THROMBOSPONDIN TYPE 1 MOTIF B, ISOFORM B"/>
    <property type="match status" value="1"/>
</dbReference>
<dbReference type="InterPro" id="IPR045371">
    <property type="entry name" value="ADAMTS_CR_3"/>
</dbReference>
<sequence>MNMIMQTVILYELKVVKVIVLCLLWHAHLSSSLNGRYTKSIENYKLTVPHKLTNRGEFLTFNLPHFFKHDPSARRTKRHDQEDVVHYGVSLDNQDYHVELWPNHDFISPDLVVEHRDPKLSVGSQRMKRLDSDRICHYTGRVRGERNSRAALSTCDGLAGYISVGDRRYFIEPLEDHQANEQGHHLHVVHEADSNVAKRSNMHCGTHEWKEAWKKRFREKFAKQGKGESLEHENVEKRGLASEHRYLETMVVADKKFVAHHKKSDIELYIMTVMNMVADYYHDSSSGNQMDVVIVRIMYLEKEEEEIDLIINQDADKTLESFCKWQQKINPKDIENPNHHDIAVLLTRYDICADAGADCGLMGLAYVAAACTKDENCAINEDSGLVLGIVVAHEMGHVMGCSHDKEGESSCPAQDKDESYFIMAPYVHLFTTKWSTCSRAFITALFENNLGDCLNDEPEISLYSYRNALPGTIYDADAQCEIAYPGSTICVLDQEKFCEILLCKTSDDSCMSNDEPPADGTKCGSNKWCFHKQCVEIGERPEAINGGWGTWGTWSPCSRTCGGGISMAERECDNPVPQHGGRYCLGDRKKIKICNKDPCSSDKPSFREIQCKEMDKKPFNGMMHTWKPFLQKDEPCVLYCLNEVGAFAKLEPRVKDGTPCQAGTRNLCVSGKCRKVGCDYQLDSDAVEDVCGICNGDGTQCKIIEDIYRDTGAHDYKKVATIPQGSRNVRVEELAPSMNTIAISDRSEKVFYLNGDHQENRDGDVKFGKVEGVYSHPEPGKEALVIHGPTSEDLILFVVFYRSENVGYVYKYAEPTSDLNYAPHYHWELLDWTECSAKCGGGVQTSKFDCVEQKSGRVSATFCVGEDKPELSTKKCNEKPCKTKWKVGAWTKCRACKNRSGVRSREVECVQESPRAGAEDILVDDERCDGAKPASQELCDSHETCQARRREVEEEIPEEMLREVREQIDRMAKRKRELDLDGLLSAINSNNNGSKDACHAKSNSSKIKFNVGEIIKDRVPQEEIKLIKVPFKQSHEALNLSDNAFETMGDSVGDNLDTGHAEISTGEAAARILKELQHPEEMVNRTTTRRSSSKGAVTVKTGSRKKASTTIRKVKTTTRKSHVEEKQE</sequence>
<feature type="binding site" evidence="14">
    <location>
        <position position="456"/>
    </location>
    <ligand>
        <name>Ca(2+)</name>
        <dbReference type="ChEBI" id="CHEBI:29108"/>
        <label>1</label>
    </ligand>
</feature>
<feature type="binding site" evidence="14">
    <location>
        <position position="248"/>
    </location>
    <ligand>
        <name>Ca(2+)</name>
        <dbReference type="ChEBI" id="CHEBI:29108"/>
        <label>1</label>
    </ligand>
</feature>
<dbReference type="InterPro" id="IPR002870">
    <property type="entry name" value="Peptidase_M12B_N"/>
</dbReference>
<dbReference type="OrthoDB" id="412680at2759"/>
<feature type="disulfide bond" evidence="15">
    <location>
        <begin position="572"/>
        <end position="584"/>
    </location>
</feature>
<feature type="region of interest" description="Disordered" evidence="17">
    <location>
        <begin position="1082"/>
        <end position="1128"/>
    </location>
</feature>
<evidence type="ECO:0000256" key="13">
    <source>
        <dbReference type="PIRSR" id="PIRSR613273-1"/>
    </source>
</evidence>
<dbReference type="PROSITE" id="PS50092">
    <property type="entry name" value="TSP1"/>
    <property type="match status" value="3"/>
</dbReference>
<comment type="subcellular location">
    <subcellularLocation>
        <location evidence="1">Secreted</location>
        <location evidence="1">Extracellular space</location>
        <location evidence="1">Extracellular matrix</location>
    </subcellularLocation>
</comment>
<feature type="binding site" evidence="14">
    <location>
        <position position="248"/>
    </location>
    <ligand>
        <name>Ca(2+)</name>
        <dbReference type="ChEBI" id="CHEBI:29108"/>
        <label>2</label>
    </ligand>
</feature>
<feature type="binding site" evidence="14 16">
    <location>
        <position position="403"/>
    </location>
    <ligand>
        <name>Zn(2+)</name>
        <dbReference type="ChEBI" id="CHEBI:29105"/>
        <note>catalytic</note>
    </ligand>
</feature>
<evidence type="ECO:0000256" key="15">
    <source>
        <dbReference type="PIRSR" id="PIRSR613273-3"/>
    </source>
</evidence>
<keyword evidence="8" id="KW-0378">Hydrolase</keyword>
<evidence type="ECO:0000259" key="18">
    <source>
        <dbReference type="PROSITE" id="PS50215"/>
    </source>
</evidence>
<keyword evidence="10" id="KW-0482">Metalloprotease</keyword>
<dbReference type="PANTHER" id="PTHR13723">
    <property type="entry name" value="ADAMTS A DISINTEGRIN AND METALLOPROTEASE WITH THROMBOSPONDIN MOTIFS PROTEASE"/>
    <property type="match status" value="1"/>
</dbReference>
<evidence type="ECO:0000256" key="9">
    <source>
        <dbReference type="ARBA" id="ARBA00022833"/>
    </source>
</evidence>
<dbReference type="InterPro" id="IPR000884">
    <property type="entry name" value="TSP1_rpt"/>
</dbReference>
<dbReference type="PRINTS" id="PR01857">
    <property type="entry name" value="ADAMTSFAMILY"/>
</dbReference>
<keyword evidence="3" id="KW-0272">Extracellular matrix</keyword>
<feature type="domain" description="Peptidase M12B" evidence="18">
    <location>
        <begin position="245"/>
        <end position="458"/>
    </location>
</feature>
<organism evidence="19 20">
    <name type="scientific">Phaedon cochleariae</name>
    <name type="common">Mustard beetle</name>
    <dbReference type="NCBI Taxonomy" id="80249"/>
    <lineage>
        <taxon>Eukaryota</taxon>
        <taxon>Metazoa</taxon>
        <taxon>Ecdysozoa</taxon>
        <taxon>Arthropoda</taxon>
        <taxon>Hexapoda</taxon>
        <taxon>Insecta</taxon>
        <taxon>Pterygota</taxon>
        <taxon>Neoptera</taxon>
        <taxon>Endopterygota</taxon>
        <taxon>Coleoptera</taxon>
        <taxon>Polyphaga</taxon>
        <taxon>Cucujiformia</taxon>
        <taxon>Chrysomeloidea</taxon>
        <taxon>Chrysomelidae</taxon>
        <taxon>Chrysomelinae</taxon>
        <taxon>Chrysomelini</taxon>
        <taxon>Phaedon</taxon>
    </lineage>
</organism>
<evidence type="ECO:0000256" key="2">
    <source>
        <dbReference type="ARBA" id="ARBA00022525"/>
    </source>
</evidence>
<evidence type="ECO:0000256" key="16">
    <source>
        <dbReference type="PROSITE-ProRule" id="PRU00276"/>
    </source>
</evidence>
<evidence type="ECO:0000256" key="8">
    <source>
        <dbReference type="ARBA" id="ARBA00022801"/>
    </source>
</evidence>
<evidence type="ECO:0000313" key="20">
    <source>
        <dbReference type="Proteomes" id="UP001153737"/>
    </source>
</evidence>
<dbReference type="Pfam" id="PF17771">
    <property type="entry name" value="ADAMTS_CR_2"/>
    <property type="match status" value="1"/>
</dbReference>
<feature type="binding site" evidence="14">
    <location>
        <position position="453"/>
    </location>
    <ligand>
        <name>Ca(2+)</name>
        <dbReference type="ChEBI" id="CHEBI:29108"/>
        <label>1</label>
    </ligand>
</feature>
<dbReference type="InterPro" id="IPR024079">
    <property type="entry name" value="MetalloPept_cat_dom_sf"/>
</dbReference>
<feature type="disulfide bond" evidence="15">
    <location>
        <begin position="480"/>
        <end position="503"/>
    </location>
</feature>
<feature type="binding site" evidence="14">
    <location>
        <position position="456"/>
    </location>
    <ligand>
        <name>Ca(2+)</name>
        <dbReference type="ChEBI" id="CHEBI:29108"/>
        <label>2</label>
    </ligand>
</feature>
<dbReference type="GO" id="GO:0046872">
    <property type="term" value="F:metal ion binding"/>
    <property type="evidence" value="ECO:0007669"/>
    <property type="project" value="UniProtKB-KW"/>
</dbReference>
<dbReference type="InterPro" id="IPR050439">
    <property type="entry name" value="ADAMTS_ADAMTS-like"/>
</dbReference>
<dbReference type="FunFam" id="2.20.100.10:FF:000005">
    <property type="entry name" value="ADAM metallopeptidase with thrombospondin type 1 motif 9"/>
    <property type="match status" value="1"/>
</dbReference>
<feature type="disulfide bond" evidence="15">
    <location>
        <begin position="490"/>
        <end position="510"/>
    </location>
</feature>
<dbReference type="FunFam" id="2.20.100.10:FF:000006">
    <property type="entry name" value="A disintegrin and metalloproteinase with thrombospondin motifs 1"/>
    <property type="match status" value="1"/>
</dbReference>
<evidence type="ECO:0000256" key="14">
    <source>
        <dbReference type="PIRSR" id="PIRSR613273-2"/>
    </source>
</evidence>
<keyword evidence="7" id="KW-0677">Repeat</keyword>
<keyword evidence="4" id="KW-0645">Protease</keyword>